<dbReference type="EMBL" id="CAUOFW020002443">
    <property type="protein sequence ID" value="CAK9153704.1"/>
    <property type="molecule type" value="Genomic_DNA"/>
</dbReference>
<feature type="signal peptide" evidence="1">
    <location>
        <begin position="1"/>
        <end position="25"/>
    </location>
</feature>
<protein>
    <submittedName>
        <fullName evidence="3">Uncharacterized protein</fullName>
    </submittedName>
</protein>
<evidence type="ECO:0000313" key="2">
    <source>
        <dbReference type="EMBL" id="CAK9133416.1"/>
    </source>
</evidence>
<reference evidence="3 4" key="1">
    <citation type="submission" date="2024-02" db="EMBL/GenBank/DDBJ databases">
        <authorList>
            <person name="Vignale AGUSTIN F."/>
            <person name="Sosa J E."/>
            <person name="Modenutti C."/>
        </authorList>
    </citation>
    <scope>NUCLEOTIDE SEQUENCE [LARGE SCALE GENOMIC DNA]</scope>
</reference>
<name>A0ABC8S922_9AQUA</name>
<keyword evidence="4" id="KW-1185">Reference proteome</keyword>
<organism evidence="3 4">
    <name type="scientific">Ilex paraguariensis</name>
    <name type="common">yerba mate</name>
    <dbReference type="NCBI Taxonomy" id="185542"/>
    <lineage>
        <taxon>Eukaryota</taxon>
        <taxon>Viridiplantae</taxon>
        <taxon>Streptophyta</taxon>
        <taxon>Embryophyta</taxon>
        <taxon>Tracheophyta</taxon>
        <taxon>Spermatophyta</taxon>
        <taxon>Magnoliopsida</taxon>
        <taxon>eudicotyledons</taxon>
        <taxon>Gunneridae</taxon>
        <taxon>Pentapetalae</taxon>
        <taxon>asterids</taxon>
        <taxon>campanulids</taxon>
        <taxon>Aquifoliales</taxon>
        <taxon>Aquifoliaceae</taxon>
        <taxon>Ilex</taxon>
    </lineage>
</organism>
<gene>
    <name evidence="3" type="ORF">ILEXP_LOCUS21993</name>
    <name evidence="2" type="ORF">ILEXP_LOCUS327</name>
</gene>
<evidence type="ECO:0000313" key="4">
    <source>
        <dbReference type="Proteomes" id="UP001642360"/>
    </source>
</evidence>
<dbReference type="Proteomes" id="UP001642360">
    <property type="component" value="Unassembled WGS sequence"/>
</dbReference>
<evidence type="ECO:0000256" key="1">
    <source>
        <dbReference type="SAM" id="SignalP"/>
    </source>
</evidence>
<proteinExistence type="predicted"/>
<dbReference type="EMBL" id="CAUOFW020000004">
    <property type="protein sequence ID" value="CAK9133416.1"/>
    <property type="molecule type" value="Genomic_DNA"/>
</dbReference>
<accession>A0ABC8S922</accession>
<feature type="chain" id="PRO_5044720920" evidence="1">
    <location>
        <begin position="26"/>
        <end position="114"/>
    </location>
</feature>
<sequence>MASMISCKIVDIMLTTLLLSSILISETNFCIYTTTNTDSGLETLLAAYSAFGSYGSSYVHPQTPSSVAQTAAYGAYPSTYVAQQSYAPSSTAATLTTAQQPTSAPPQAYYGSNY</sequence>
<keyword evidence="1" id="KW-0732">Signal</keyword>
<comment type="caution">
    <text evidence="3">The sequence shown here is derived from an EMBL/GenBank/DDBJ whole genome shotgun (WGS) entry which is preliminary data.</text>
</comment>
<dbReference type="AlphaFoldDB" id="A0ABC8S922"/>
<evidence type="ECO:0000313" key="3">
    <source>
        <dbReference type="EMBL" id="CAK9153704.1"/>
    </source>
</evidence>